<organism evidence="8 9">
    <name type="scientific">Paenibacillus typhae</name>
    <dbReference type="NCBI Taxonomy" id="1174501"/>
    <lineage>
        <taxon>Bacteria</taxon>
        <taxon>Bacillati</taxon>
        <taxon>Bacillota</taxon>
        <taxon>Bacilli</taxon>
        <taxon>Bacillales</taxon>
        <taxon>Paenibacillaceae</taxon>
        <taxon>Paenibacillus</taxon>
    </lineage>
</organism>
<dbReference type="SUPFAM" id="SSF103473">
    <property type="entry name" value="MFS general substrate transporter"/>
    <property type="match status" value="1"/>
</dbReference>
<dbReference type="InterPro" id="IPR036259">
    <property type="entry name" value="MFS_trans_sf"/>
</dbReference>
<feature type="transmembrane region" description="Helical" evidence="6">
    <location>
        <begin position="293"/>
        <end position="311"/>
    </location>
</feature>
<dbReference type="AlphaFoldDB" id="A0A1G8IGE6"/>
<dbReference type="Proteomes" id="UP000199050">
    <property type="component" value="Unassembled WGS sequence"/>
</dbReference>
<dbReference type="Gene3D" id="1.20.1250.20">
    <property type="entry name" value="MFS general substrate transporter like domains"/>
    <property type="match status" value="1"/>
</dbReference>
<accession>A0A1G8IGE6</accession>
<feature type="transmembrane region" description="Helical" evidence="6">
    <location>
        <begin position="358"/>
        <end position="378"/>
    </location>
</feature>
<evidence type="ECO:0000259" key="7">
    <source>
        <dbReference type="PROSITE" id="PS50850"/>
    </source>
</evidence>
<dbReference type="EMBL" id="FNDX01000003">
    <property type="protein sequence ID" value="SDI17857.1"/>
    <property type="molecule type" value="Genomic_DNA"/>
</dbReference>
<feature type="transmembrane region" description="Helical" evidence="6">
    <location>
        <begin position="332"/>
        <end position="352"/>
    </location>
</feature>
<dbReference type="STRING" id="1174501.SAMN05216192_103228"/>
<keyword evidence="2" id="KW-0813">Transport</keyword>
<evidence type="ECO:0000256" key="6">
    <source>
        <dbReference type="SAM" id="Phobius"/>
    </source>
</evidence>
<dbReference type="InterPro" id="IPR020846">
    <property type="entry name" value="MFS_dom"/>
</dbReference>
<keyword evidence="3 6" id="KW-0812">Transmembrane</keyword>
<dbReference type="Pfam" id="PF07690">
    <property type="entry name" value="MFS_1"/>
    <property type="match status" value="1"/>
</dbReference>
<feature type="domain" description="Major facilitator superfamily (MFS) profile" evidence="7">
    <location>
        <begin position="5"/>
        <end position="383"/>
    </location>
</feature>
<evidence type="ECO:0000313" key="9">
    <source>
        <dbReference type="Proteomes" id="UP000199050"/>
    </source>
</evidence>
<gene>
    <name evidence="8" type="ORF">SAMN05216192_103228</name>
</gene>
<feature type="transmembrane region" description="Helical" evidence="6">
    <location>
        <begin position="34"/>
        <end position="58"/>
    </location>
</feature>
<feature type="transmembrane region" description="Helical" evidence="6">
    <location>
        <begin position="129"/>
        <end position="150"/>
    </location>
</feature>
<keyword evidence="9" id="KW-1185">Reference proteome</keyword>
<protein>
    <submittedName>
        <fullName evidence="8">Predicted arabinose efflux permease, MFS family</fullName>
    </submittedName>
</protein>
<dbReference type="PANTHER" id="PTHR42910">
    <property type="entry name" value="TRANSPORTER SCO4007-RELATED"/>
    <property type="match status" value="1"/>
</dbReference>
<dbReference type="GO" id="GO:0005886">
    <property type="term" value="C:plasma membrane"/>
    <property type="evidence" value="ECO:0007669"/>
    <property type="project" value="UniProtKB-SubCell"/>
</dbReference>
<dbReference type="InterPro" id="IPR011701">
    <property type="entry name" value="MFS"/>
</dbReference>
<feature type="transmembrane region" description="Helical" evidence="6">
    <location>
        <begin position="156"/>
        <end position="175"/>
    </location>
</feature>
<dbReference type="PANTHER" id="PTHR42910:SF1">
    <property type="entry name" value="MAJOR FACILITATOR SUPERFAMILY (MFS) PROFILE DOMAIN-CONTAINING PROTEIN"/>
    <property type="match status" value="1"/>
</dbReference>
<dbReference type="RefSeq" id="WP_090712681.1">
    <property type="nucleotide sequence ID" value="NZ_CBCSKY010000001.1"/>
</dbReference>
<feature type="transmembrane region" description="Helical" evidence="6">
    <location>
        <begin position="268"/>
        <end position="287"/>
    </location>
</feature>
<dbReference type="PROSITE" id="PS50850">
    <property type="entry name" value="MFS"/>
    <property type="match status" value="1"/>
</dbReference>
<dbReference type="CDD" id="cd17324">
    <property type="entry name" value="MFS_NepI_like"/>
    <property type="match status" value="1"/>
</dbReference>
<keyword evidence="5 6" id="KW-0472">Membrane</keyword>
<feature type="transmembrane region" description="Helical" evidence="6">
    <location>
        <begin position="211"/>
        <end position="232"/>
    </location>
</feature>
<sequence>MQRSVTLLFAIACGLSVANVYYAQPLLDVIAEEFAIAPSSVGIVITVTQVCYAIGLILLVPLGDILNKRLLIPGQMLLSVMALTAISFAPNISVFFSGLAIVGLLAVVTQTLVAYAATLAAPAERGRTVGIVTSGVVIGILLARTAAGVLTDVAGWRAVYLLSAVCILAIAFTLLRIMPQEERKTTLPYFQLLRSVLGMYKEERILRIRSLLCMFIFAAFSILWTSLVLPLSQPPLSLSHSAIGAFGLAGVAGAIGATRAGRLADRGYGQITTGIALVLLLFSWLPISYTERSLAALVAGVLLLDMAVQAVHVTNQSMIFNVRPEARSRLTAAYMIFYSIGSSAGSIAATSMYAYAGWNGVCLLGAGVSVLALLFWAVTRRKC</sequence>
<proteinExistence type="predicted"/>
<feature type="transmembrane region" description="Helical" evidence="6">
    <location>
        <begin position="95"/>
        <end position="117"/>
    </location>
</feature>
<evidence type="ECO:0000256" key="2">
    <source>
        <dbReference type="ARBA" id="ARBA00022448"/>
    </source>
</evidence>
<feature type="transmembrane region" description="Helical" evidence="6">
    <location>
        <begin position="70"/>
        <end position="89"/>
    </location>
</feature>
<comment type="subcellular location">
    <subcellularLocation>
        <location evidence="1">Cell membrane</location>
        <topology evidence="1">Multi-pass membrane protein</topology>
    </subcellularLocation>
</comment>
<dbReference type="GO" id="GO:0022857">
    <property type="term" value="F:transmembrane transporter activity"/>
    <property type="evidence" value="ECO:0007669"/>
    <property type="project" value="InterPro"/>
</dbReference>
<dbReference type="OrthoDB" id="9815356at2"/>
<keyword evidence="4 6" id="KW-1133">Transmembrane helix</keyword>
<evidence type="ECO:0000256" key="3">
    <source>
        <dbReference type="ARBA" id="ARBA00022692"/>
    </source>
</evidence>
<evidence type="ECO:0000256" key="1">
    <source>
        <dbReference type="ARBA" id="ARBA00004651"/>
    </source>
</evidence>
<evidence type="ECO:0000313" key="8">
    <source>
        <dbReference type="EMBL" id="SDI17857.1"/>
    </source>
</evidence>
<reference evidence="9" key="1">
    <citation type="submission" date="2016-10" db="EMBL/GenBank/DDBJ databases">
        <authorList>
            <person name="Varghese N."/>
            <person name="Submissions S."/>
        </authorList>
    </citation>
    <scope>NUCLEOTIDE SEQUENCE [LARGE SCALE GENOMIC DNA]</scope>
    <source>
        <strain evidence="9">CGMCC 1.11012</strain>
    </source>
</reference>
<evidence type="ECO:0000256" key="5">
    <source>
        <dbReference type="ARBA" id="ARBA00023136"/>
    </source>
</evidence>
<name>A0A1G8IGE6_9BACL</name>
<evidence type="ECO:0000256" key="4">
    <source>
        <dbReference type="ARBA" id="ARBA00022989"/>
    </source>
</evidence>
<feature type="transmembrane region" description="Helical" evidence="6">
    <location>
        <begin position="238"/>
        <end position="256"/>
    </location>
</feature>